<reference evidence="2 3" key="1">
    <citation type="submission" date="2017-06" db="EMBL/GenBank/DDBJ databases">
        <title>Genome of Fusarium nygamai isolate CS10214.</title>
        <authorList>
            <person name="Gardiner D.M."/>
            <person name="Obanor F."/>
            <person name="Kazan K."/>
        </authorList>
    </citation>
    <scope>NUCLEOTIDE SEQUENCE [LARGE SCALE GENOMIC DNA]</scope>
    <source>
        <strain evidence="2 3">CS10214</strain>
    </source>
</reference>
<dbReference type="EMBL" id="MTQA01000106">
    <property type="protein sequence ID" value="PNP78486.1"/>
    <property type="molecule type" value="Genomic_DNA"/>
</dbReference>
<dbReference type="InterPro" id="IPR023346">
    <property type="entry name" value="Lysozyme-like_dom_sf"/>
</dbReference>
<protein>
    <submittedName>
        <fullName evidence="2">Uncharacterized protein</fullName>
    </submittedName>
</protein>
<proteinExistence type="predicted"/>
<dbReference type="Proteomes" id="UP000236664">
    <property type="component" value="Unassembled WGS sequence"/>
</dbReference>
<sequence>MVYKRYTDPQLDTIVSIIQFASGNQDVLAMHAGLAWGINKFQIAYILATAEWESSFSPIEEIGGRNKPYAPYYGQNYEKYGRLLSLDLVAHPELALRPDVSLVIIVHGMAKGGFTGKKLGDYIVDFDHKDYINARRIVNGLDRATEIAALATFWEGALSGINSIGSDPAPRALFLEQHLGELSDSTEVDPRANKGQEASDNNAGGPRECGQERDNK</sequence>
<dbReference type="SUPFAM" id="SSF53955">
    <property type="entry name" value="Lysozyme-like"/>
    <property type="match status" value="1"/>
</dbReference>
<dbReference type="OrthoDB" id="5985073at2759"/>
<evidence type="ECO:0000313" key="3">
    <source>
        <dbReference type="Proteomes" id="UP000236664"/>
    </source>
</evidence>
<feature type="region of interest" description="Disordered" evidence="1">
    <location>
        <begin position="183"/>
        <end position="216"/>
    </location>
</feature>
<keyword evidence="3" id="KW-1185">Reference proteome</keyword>
<accession>A0A2K0W8A1</accession>
<organism evidence="2 3">
    <name type="scientific">Gibberella nygamai</name>
    <name type="common">Bean root rot disease fungus</name>
    <name type="synonym">Fusarium nygamai</name>
    <dbReference type="NCBI Taxonomy" id="42673"/>
    <lineage>
        <taxon>Eukaryota</taxon>
        <taxon>Fungi</taxon>
        <taxon>Dikarya</taxon>
        <taxon>Ascomycota</taxon>
        <taxon>Pezizomycotina</taxon>
        <taxon>Sordariomycetes</taxon>
        <taxon>Hypocreomycetidae</taxon>
        <taxon>Hypocreales</taxon>
        <taxon>Nectriaceae</taxon>
        <taxon>Fusarium</taxon>
        <taxon>Fusarium fujikuroi species complex</taxon>
    </lineage>
</organism>
<gene>
    <name evidence="2" type="ORF">FNYG_08172</name>
</gene>
<name>A0A2K0W8A1_GIBNY</name>
<comment type="caution">
    <text evidence="2">The sequence shown here is derived from an EMBL/GenBank/DDBJ whole genome shotgun (WGS) entry which is preliminary data.</text>
</comment>
<evidence type="ECO:0000313" key="2">
    <source>
        <dbReference type="EMBL" id="PNP78486.1"/>
    </source>
</evidence>
<evidence type="ECO:0000256" key="1">
    <source>
        <dbReference type="SAM" id="MobiDB-lite"/>
    </source>
</evidence>
<dbReference type="AlphaFoldDB" id="A0A2K0W8A1"/>
<dbReference type="Gene3D" id="1.10.530.10">
    <property type="match status" value="1"/>
</dbReference>